<keyword evidence="4" id="KW-0812">Transmembrane</keyword>
<gene>
    <name evidence="8" type="ORF">Val02_46410</name>
</gene>
<dbReference type="InterPro" id="IPR011712">
    <property type="entry name" value="Sig_transdc_His_kin_sub3_dim/P"/>
</dbReference>
<proteinExistence type="predicted"/>
<dbReference type="Gene3D" id="3.30.565.10">
    <property type="entry name" value="Histidine kinase-like ATPase, C-terminal domain"/>
    <property type="match status" value="1"/>
</dbReference>
<dbReference type="GO" id="GO:0016020">
    <property type="term" value="C:membrane"/>
    <property type="evidence" value="ECO:0007669"/>
    <property type="project" value="InterPro"/>
</dbReference>
<dbReference type="Pfam" id="PF19354">
    <property type="entry name" value="DUF5931"/>
    <property type="match status" value="1"/>
</dbReference>
<dbReference type="GO" id="GO:0000155">
    <property type="term" value="F:phosphorelay sensor kinase activity"/>
    <property type="evidence" value="ECO:0007669"/>
    <property type="project" value="InterPro"/>
</dbReference>
<dbReference type="Pfam" id="PF02518">
    <property type="entry name" value="HATPase_c"/>
    <property type="match status" value="1"/>
</dbReference>
<evidence type="ECO:0000259" key="5">
    <source>
        <dbReference type="Pfam" id="PF02518"/>
    </source>
</evidence>
<dbReference type="AlphaFoldDB" id="A0A8J4DR48"/>
<keyword evidence="4" id="KW-0472">Membrane</keyword>
<feature type="transmembrane region" description="Helical" evidence="4">
    <location>
        <begin position="46"/>
        <end position="65"/>
    </location>
</feature>
<dbReference type="PANTHER" id="PTHR24421">
    <property type="entry name" value="NITRATE/NITRITE SENSOR PROTEIN NARX-RELATED"/>
    <property type="match status" value="1"/>
</dbReference>
<dbReference type="Pfam" id="PF07730">
    <property type="entry name" value="HisKA_3"/>
    <property type="match status" value="1"/>
</dbReference>
<keyword evidence="1" id="KW-0808">Transferase</keyword>
<dbReference type="InterPro" id="IPR003594">
    <property type="entry name" value="HATPase_dom"/>
</dbReference>
<dbReference type="EMBL" id="BOPF01000017">
    <property type="protein sequence ID" value="GIJ47755.1"/>
    <property type="molecule type" value="Genomic_DNA"/>
</dbReference>
<evidence type="ECO:0000313" key="8">
    <source>
        <dbReference type="EMBL" id="GIJ47755.1"/>
    </source>
</evidence>
<feature type="transmembrane region" description="Helical" evidence="4">
    <location>
        <begin position="71"/>
        <end position="92"/>
    </location>
</feature>
<evidence type="ECO:0000256" key="1">
    <source>
        <dbReference type="ARBA" id="ARBA00022679"/>
    </source>
</evidence>
<evidence type="ECO:0000256" key="2">
    <source>
        <dbReference type="ARBA" id="ARBA00022777"/>
    </source>
</evidence>
<dbReference type="Proteomes" id="UP000619260">
    <property type="component" value="Unassembled WGS sequence"/>
</dbReference>
<dbReference type="Gene3D" id="1.20.5.1930">
    <property type="match status" value="1"/>
</dbReference>
<name>A0A8J4DR48_9ACTN</name>
<feature type="domain" description="Signal transduction histidine kinase subgroup 3 dimerisation and phosphoacceptor" evidence="6">
    <location>
        <begin position="189"/>
        <end position="209"/>
    </location>
</feature>
<dbReference type="PANTHER" id="PTHR24421:SF61">
    <property type="entry name" value="OXYGEN SENSOR HISTIDINE KINASE NREB"/>
    <property type="match status" value="1"/>
</dbReference>
<comment type="caution">
    <text evidence="8">The sequence shown here is derived from an EMBL/GenBank/DDBJ whole genome shotgun (WGS) entry which is preliminary data.</text>
</comment>
<sequence length="378" mass="39014">MSAGDTAAFEATLWRSLGVFRVLALTYATVRIVAGAETFANQAAGWGVLAVMIAWTGAMLWAYGSSRVRGWPLYTVDLLVAVVLVLLSRPIVGAEALGAGQSILPVTWHAAPVLAWAVAGGRTVGVIAGAVMGVCDFGTQAIDVPGGGSPTGAVLLLLGGMTVGHVARLAVSAEERLQRATELEAATRERERLARDIHDSVLQVLALVQRRGAEIGGEAAELGRLAGEQEAALRALVAFGRPAPDRTGGPVDLRAELARFGAPHVTLAEPAEPVLLPAAAAECLAAAIGAALDNVREHGGPDARAWLLVEDEPDAVTVTVRDDGPGIEPGRLDAAAAEGRLGVAQSIKGRLADLGGTVEIYSKPGEGTEVELRVPRTN</sequence>
<evidence type="ECO:0000313" key="9">
    <source>
        <dbReference type="Proteomes" id="UP000619260"/>
    </source>
</evidence>
<keyword evidence="9" id="KW-1185">Reference proteome</keyword>
<dbReference type="GO" id="GO:0046983">
    <property type="term" value="F:protein dimerization activity"/>
    <property type="evidence" value="ECO:0007669"/>
    <property type="project" value="InterPro"/>
</dbReference>
<keyword evidence="2 8" id="KW-0418">Kinase</keyword>
<feature type="transmembrane region" description="Helical" evidence="4">
    <location>
        <begin position="113"/>
        <end position="132"/>
    </location>
</feature>
<evidence type="ECO:0000256" key="3">
    <source>
        <dbReference type="ARBA" id="ARBA00023012"/>
    </source>
</evidence>
<keyword evidence="3" id="KW-0902">Two-component regulatory system</keyword>
<dbReference type="InterPro" id="IPR050482">
    <property type="entry name" value="Sensor_HK_TwoCompSys"/>
</dbReference>
<evidence type="ECO:0000259" key="7">
    <source>
        <dbReference type="Pfam" id="PF19354"/>
    </source>
</evidence>
<dbReference type="InterPro" id="IPR036890">
    <property type="entry name" value="HATPase_C_sf"/>
</dbReference>
<dbReference type="SUPFAM" id="SSF55874">
    <property type="entry name" value="ATPase domain of HSP90 chaperone/DNA topoisomerase II/histidine kinase"/>
    <property type="match status" value="1"/>
</dbReference>
<protein>
    <submittedName>
        <fullName evidence="8">Histidine kinase</fullName>
    </submittedName>
</protein>
<feature type="domain" description="DUF5931" evidence="7">
    <location>
        <begin position="8"/>
        <end position="177"/>
    </location>
</feature>
<dbReference type="NCBIfam" id="NF047322">
    <property type="entry name" value="HK_morpho_MacS"/>
    <property type="match status" value="1"/>
</dbReference>
<feature type="domain" description="Histidine kinase/HSP90-like ATPase" evidence="5">
    <location>
        <begin position="285"/>
        <end position="377"/>
    </location>
</feature>
<evidence type="ECO:0000259" key="6">
    <source>
        <dbReference type="Pfam" id="PF07730"/>
    </source>
</evidence>
<reference evidence="8" key="1">
    <citation type="submission" date="2021-01" db="EMBL/GenBank/DDBJ databases">
        <title>Whole genome shotgun sequence of Virgisporangium aliadipatigenens NBRC 105644.</title>
        <authorList>
            <person name="Komaki H."/>
            <person name="Tamura T."/>
        </authorList>
    </citation>
    <scope>NUCLEOTIDE SEQUENCE</scope>
    <source>
        <strain evidence="8">NBRC 105644</strain>
    </source>
</reference>
<keyword evidence="4" id="KW-1133">Transmembrane helix</keyword>
<dbReference type="InterPro" id="IPR045975">
    <property type="entry name" value="DUF5931"/>
</dbReference>
<accession>A0A8J4DR48</accession>
<organism evidence="8 9">
    <name type="scientific">Virgisporangium aliadipatigenens</name>
    <dbReference type="NCBI Taxonomy" id="741659"/>
    <lineage>
        <taxon>Bacteria</taxon>
        <taxon>Bacillati</taxon>
        <taxon>Actinomycetota</taxon>
        <taxon>Actinomycetes</taxon>
        <taxon>Micromonosporales</taxon>
        <taxon>Micromonosporaceae</taxon>
        <taxon>Virgisporangium</taxon>
    </lineage>
</organism>
<evidence type="ECO:0000256" key="4">
    <source>
        <dbReference type="SAM" id="Phobius"/>
    </source>
</evidence>
<dbReference type="RefSeq" id="WP_239153271.1">
    <property type="nucleotide sequence ID" value="NZ_BOPF01000017.1"/>
</dbReference>
<feature type="transmembrane region" description="Helical" evidence="4">
    <location>
        <begin position="12"/>
        <end position="34"/>
    </location>
</feature>